<dbReference type="EMBL" id="JBHLTP010000010">
    <property type="protein sequence ID" value="MFC0524227.1"/>
    <property type="molecule type" value="Genomic_DNA"/>
</dbReference>
<keyword evidence="14" id="KW-1185">Reference proteome</keyword>
<evidence type="ECO:0000256" key="10">
    <source>
        <dbReference type="RuleBase" id="RU003826"/>
    </source>
</evidence>
<dbReference type="NCBIfam" id="TIGR00693">
    <property type="entry name" value="thiE"/>
    <property type="match status" value="1"/>
</dbReference>
<feature type="domain" description="Thiamine phosphate synthase/TenI" evidence="12">
    <location>
        <begin position="10"/>
        <end position="193"/>
    </location>
</feature>
<dbReference type="CDD" id="cd00564">
    <property type="entry name" value="TMP_TenI"/>
    <property type="match status" value="1"/>
</dbReference>
<gene>
    <name evidence="9 13" type="primary">thiE</name>
    <name evidence="13" type="ORF">ACFFGV_11690</name>
</gene>
<evidence type="ECO:0000259" key="12">
    <source>
        <dbReference type="Pfam" id="PF02581"/>
    </source>
</evidence>
<feature type="binding site" evidence="9">
    <location>
        <position position="141"/>
    </location>
    <ligand>
        <name>4-amino-2-methyl-5-(diphosphooxymethyl)pyrimidine</name>
        <dbReference type="ChEBI" id="CHEBI:57841"/>
    </ligand>
</feature>
<comment type="catalytic activity">
    <reaction evidence="8 9 10">
        <text>2-[(2R,5Z)-2-carboxy-4-methylthiazol-5(2H)-ylidene]ethyl phosphate + 4-amino-2-methyl-5-(diphosphooxymethyl)pyrimidine + 2 H(+) = thiamine phosphate + CO2 + diphosphate</text>
        <dbReference type="Rhea" id="RHEA:47844"/>
        <dbReference type="ChEBI" id="CHEBI:15378"/>
        <dbReference type="ChEBI" id="CHEBI:16526"/>
        <dbReference type="ChEBI" id="CHEBI:33019"/>
        <dbReference type="ChEBI" id="CHEBI:37575"/>
        <dbReference type="ChEBI" id="CHEBI:57841"/>
        <dbReference type="ChEBI" id="CHEBI:62899"/>
        <dbReference type="EC" id="2.5.1.3"/>
    </reaction>
</comment>
<feature type="binding site" evidence="9">
    <location>
        <position position="170"/>
    </location>
    <ligand>
        <name>2-[(2R,5Z)-2-carboxy-4-methylthiazol-5(2H)-ylidene]ethyl phosphate</name>
        <dbReference type="ChEBI" id="CHEBI:62899"/>
    </ligand>
</feature>
<dbReference type="PANTHER" id="PTHR20857:SF15">
    <property type="entry name" value="THIAMINE-PHOSPHATE SYNTHASE"/>
    <property type="match status" value="1"/>
</dbReference>
<evidence type="ECO:0000256" key="3">
    <source>
        <dbReference type="ARBA" id="ARBA00022723"/>
    </source>
</evidence>
<dbReference type="InterPro" id="IPR034291">
    <property type="entry name" value="TMP_synthase"/>
</dbReference>
<proteinExistence type="inferred from homology"/>
<dbReference type="Proteomes" id="UP001589836">
    <property type="component" value="Unassembled WGS sequence"/>
</dbReference>
<dbReference type="Gene3D" id="3.20.20.70">
    <property type="entry name" value="Aldolase class I"/>
    <property type="match status" value="1"/>
</dbReference>
<dbReference type="SUPFAM" id="SSF51391">
    <property type="entry name" value="Thiamin phosphate synthase"/>
    <property type="match status" value="1"/>
</dbReference>
<feature type="binding site" evidence="9">
    <location>
        <begin position="190"/>
        <end position="191"/>
    </location>
    <ligand>
        <name>2-[(2R,5Z)-2-carboxy-4-methylthiazol-5(2H)-ylidene]ethyl phosphate</name>
        <dbReference type="ChEBI" id="CHEBI:62899"/>
    </ligand>
</feature>
<evidence type="ECO:0000256" key="6">
    <source>
        <dbReference type="ARBA" id="ARBA00047334"/>
    </source>
</evidence>
<dbReference type="HAMAP" id="MF_00097">
    <property type="entry name" value="TMP_synthase"/>
    <property type="match status" value="1"/>
</dbReference>
<dbReference type="PANTHER" id="PTHR20857">
    <property type="entry name" value="THIAMINE-PHOSPHATE PYROPHOSPHORYLASE"/>
    <property type="match status" value="1"/>
</dbReference>
<feature type="binding site" evidence="9">
    <location>
        <begin position="138"/>
        <end position="140"/>
    </location>
    <ligand>
        <name>2-[(2R,5Z)-2-carboxy-4-methylthiazol-5(2H)-ylidene]ethyl phosphate</name>
        <dbReference type="ChEBI" id="CHEBI:62899"/>
    </ligand>
</feature>
<feature type="binding site" evidence="9">
    <location>
        <position position="112"/>
    </location>
    <ligand>
        <name>4-amino-2-methyl-5-(diphosphooxymethyl)pyrimidine</name>
        <dbReference type="ChEBI" id="CHEBI:57841"/>
    </ligand>
</feature>
<dbReference type="InterPro" id="IPR022998">
    <property type="entry name" value="ThiamineP_synth_TenI"/>
</dbReference>
<evidence type="ECO:0000256" key="1">
    <source>
        <dbReference type="ARBA" id="ARBA00005165"/>
    </source>
</evidence>
<reference evidence="13 14" key="1">
    <citation type="submission" date="2024-09" db="EMBL/GenBank/DDBJ databases">
        <authorList>
            <person name="Sun Q."/>
            <person name="Mori K."/>
        </authorList>
    </citation>
    <scope>NUCLEOTIDE SEQUENCE [LARGE SCALE GENOMIC DNA]</scope>
    <source>
        <strain evidence="13 14">NCAIM B.02529</strain>
    </source>
</reference>
<evidence type="ECO:0000256" key="8">
    <source>
        <dbReference type="ARBA" id="ARBA00047883"/>
    </source>
</evidence>
<evidence type="ECO:0000256" key="11">
    <source>
        <dbReference type="RuleBase" id="RU004253"/>
    </source>
</evidence>
<comment type="catalytic activity">
    <reaction evidence="6 9 10">
        <text>4-methyl-5-(2-phosphooxyethyl)-thiazole + 4-amino-2-methyl-5-(diphosphooxymethyl)pyrimidine + H(+) = thiamine phosphate + diphosphate</text>
        <dbReference type="Rhea" id="RHEA:22328"/>
        <dbReference type="ChEBI" id="CHEBI:15378"/>
        <dbReference type="ChEBI" id="CHEBI:33019"/>
        <dbReference type="ChEBI" id="CHEBI:37575"/>
        <dbReference type="ChEBI" id="CHEBI:57841"/>
        <dbReference type="ChEBI" id="CHEBI:58296"/>
        <dbReference type="EC" id="2.5.1.3"/>
    </reaction>
</comment>
<sequence length="211" mass="22696">MKPVTEILPLYFIMGSQDCTHDPIWTLEEAIKGGITCFQFREKGEHALAGEEMEALARELQARCKEYNIPFIINDDVALAQKLDADGVHVGQDDTPISDVVHHFQGKYIGLSVHTLEEAIRAAQDQVDYIGVGPIFDTSTKKDAKKASGVTTIQQIRKSGMTIPIVGIGGINADNAKSVMDAGAEGVSLISAISQSNDPSSSAKTLRAAIQ</sequence>
<feature type="binding site" evidence="9">
    <location>
        <begin position="39"/>
        <end position="43"/>
    </location>
    <ligand>
        <name>4-amino-2-methyl-5-(diphosphooxymethyl)pyrimidine</name>
        <dbReference type="ChEBI" id="CHEBI:57841"/>
    </ligand>
</feature>
<keyword evidence="2 9" id="KW-0808">Transferase</keyword>
<dbReference type="Pfam" id="PF02581">
    <property type="entry name" value="TMP-TENI"/>
    <property type="match status" value="1"/>
</dbReference>
<comment type="cofactor">
    <cofactor evidence="9">
        <name>Mg(2+)</name>
        <dbReference type="ChEBI" id="CHEBI:18420"/>
    </cofactor>
    <text evidence="9">Binds 1 Mg(2+) ion per subunit.</text>
</comment>
<accession>A0ABV6LPB3</accession>
<evidence type="ECO:0000256" key="9">
    <source>
        <dbReference type="HAMAP-Rule" id="MF_00097"/>
    </source>
</evidence>
<dbReference type="GO" id="GO:0004789">
    <property type="term" value="F:thiamine-phosphate diphosphorylase activity"/>
    <property type="evidence" value="ECO:0007669"/>
    <property type="project" value="UniProtKB-EC"/>
</dbReference>
<feature type="binding site" evidence="9">
    <location>
        <position position="75"/>
    </location>
    <ligand>
        <name>Mg(2+)</name>
        <dbReference type="ChEBI" id="CHEBI:18420"/>
    </ligand>
</feature>
<feature type="binding site" evidence="9">
    <location>
        <position position="74"/>
    </location>
    <ligand>
        <name>4-amino-2-methyl-5-(diphosphooxymethyl)pyrimidine</name>
        <dbReference type="ChEBI" id="CHEBI:57841"/>
    </ligand>
</feature>
<evidence type="ECO:0000256" key="4">
    <source>
        <dbReference type="ARBA" id="ARBA00022842"/>
    </source>
</evidence>
<comment type="function">
    <text evidence="9">Condenses 4-methyl-5-(beta-hydroxyethyl)thiazole monophosphate (THZ-P) and 2-methyl-4-amino-5-hydroxymethyl pyrimidine pyrophosphate (HMP-PP) to form thiamine monophosphate (TMP).</text>
</comment>
<comment type="catalytic activity">
    <reaction evidence="7 9 10">
        <text>2-(2-carboxy-4-methylthiazol-5-yl)ethyl phosphate + 4-amino-2-methyl-5-(diphosphooxymethyl)pyrimidine + 2 H(+) = thiamine phosphate + CO2 + diphosphate</text>
        <dbReference type="Rhea" id="RHEA:47848"/>
        <dbReference type="ChEBI" id="CHEBI:15378"/>
        <dbReference type="ChEBI" id="CHEBI:16526"/>
        <dbReference type="ChEBI" id="CHEBI:33019"/>
        <dbReference type="ChEBI" id="CHEBI:37575"/>
        <dbReference type="ChEBI" id="CHEBI:57841"/>
        <dbReference type="ChEBI" id="CHEBI:62890"/>
        <dbReference type="EC" id="2.5.1.3"/>
    </reaction>
</comment>
<keyword evidence="4 9" id="KW-0460">Magnesium</keyword>
<comment type="caution">
    <text evidence="13">The sequence shown here is derived from an EMBL/GenBank/DDBJ whole genome shotgun (WGS) entry which is preliminary data.</text>
</comment>
<organism evidence="13 14">
    <name type="scientific">Pontibacillus salicampi</name>
    <dbReference type="NCBI Taxonomy" id="1449801"/>
    <lineage>
        <taxon>Bacteria</taxon>
        <taxon>Bacillati</taxon>
        <taxon>Bacillota</taxon>
        <taxon>Bacilli</taxon>
        <taxon>Bacillales</taxon>
        <taxon>Bacillaceae</taxon>
        <taxon>Pontibacillus</taxon>
    </lineage>
</organism>
<evidence type="ECO:0000256" key="7">
    <source>
        <dbReference type="ARBA" id="ARBA00047851"/>
    </source>
</evidence>
<evidence type="ECO:0000313" key="14">
    <source>
        <dbReference type="Proteomes" id="UP001589836"/>
    </source>
</evidence>
<dbReference type="RefSeq" id="WP_377347994.1">
    <property type="nucleotide sequence ID" value="NZ_JBHLTP010000010.1"/>
</dbReference>
<evidence type="ECO:0000256" key="5">
    <source>
        <dbReference type="ARBA" id="ARBA00022977"/>
    </source>
</evidence>
<comment type="pathway">
    <text evidence="1 9 11">Cofactor biosynthesis; thiamine diphosphate biosynthesis; thiamine phosphate from 4-amino-2-methyl-5-diphosphomethylpyrimidine and 4-methyl-5-(2-phosphoethyl)-thiazole: step 1/1.</text>
</comment>
<comment type="similarity">
    <text evidence="9 10">Belongs to the thiamine-phosphate synthase family.</text>
</comment>
<dbReference type="EC" id="2.5.1.3" evidence="9"/>
<name>A0ABV6LPB3_9BACI</name>
<evidence type="ECO:0000256" key="2">
    <source>
        <dbReference type="ARBA" id="ARBA00022679"/>
    </source>
</evidence>
<evidence type="ECO:0000313" key="13">
    <source>
        <dbReference type="EMBL" id="MFC0524227.1"/>
    </source>
</evidence>
<keyword evidence="3 9" id="KW-0479">Metal-binding</keyword>
<keyword evidence="5 9" id="KW-0784">Thiamine biosynthesis</keyword>
<feature type="binding site" evidence="9">
    <location>
        <position position="94"/>
    </location>
    <ligand>
        <name>Mg(2+)</name>
        <dbReference type="ChEBI" id="CHEBI:18420"/>
    </ligand>
</feature>
<dbReference type="InterPro" id="IPR036206">
    <property type="entry name" value="ThiamineP_synth_sf"/>
</dbReference>
<dbReference type="InterPro" id="IPR013785">
    <property type="entry name" value="Aldolase_TIM"/>
</dbReference>
<protein>
    <recommendedName>
        <fullName evidence="9">Thiamine-phosphate synthase</fullName>
        <shortName evidence="9">TP synthase</shortName>
        <shortName evidence="9">TPS</shortName>
        <ecNumber evidence="9">2.5.1.3</ecNumber>
    </recommendedName>
    <alternativeName>
        <fullName evidence="9">Thiamine-phosphate pyrophosphorylase</fullName>
        <shortName evidence="9">TMP pyrophosphorylase</shortName>
        <shortName evidence="9">TMP-PPase</shortName>
    </alternativeName>
</protein>